<evidence type="ECO:0000256" key="8">
    <source>
        <dbReference type="SAM" id="Phobius"/>
    </source>
</evidence>
<comment type="subcellular location">
    <subcellularLocation>
        <location evidence="1">Cell membrane</location>
        <topology evidence="1">Multi-pass membrane protein</topology>
    </subcellularLocation>
</comment>
<evidence type="ECO:0000256" key="4">
    <source>
        <dbReference type="ARBA" id="ARBA00022692"/>
    </source>
</evidence>
<evidence type="ECO:0000313" key="9">
    <source>
        <dbReference type="EMBL" id="KML52157.1"/>
    </source>
</evidence>
<keyword evidence="4 8" id="KW-0812">Transmembrane</keyword>
<feature type="transmembrane region" description="Helical" evidence="8">
    <location>
        <begin position="197"/>
        <end position="221"/>
    </location>
</feature>
<feature type="transmembrane region" description="Helical" evidence="8">
    <location>
        <begin position="24"/>
        <end position="48"/>
    </location>
</feature>
<gene>
    <name evidence="9" type="ORF">VL15_24890</name>
</gene>
<dbReference type="Proteomes" id="UP000036338">
    <property type="component" value="Unassembled WGS sequence"/>
</dbReference>
<organism evidence="9 10">
    <name type="scientific">Burkholderia cepacia</name>
    <name type="common">Pseudomonas cepacia</name>
    <dbReference type="NCBI Taxonomy" id="292"/>
    <lineage>
        <taxon>Bacteria</taxon>
        <taxon>Pseudomonadati</taxon>
        <taxon>Pseudomonadota</taxon>
        <taxon>Betaproteobacteria</taxon>
        <taxon>Burkholderiales</taxon>
        <taxon>Burkholderiaceae</taxon>
        <taxon>Burkholderia</taxon>
        <taxon>Burkholderia cepacia complex</taxon>
    </lineage>
</organism>
<sequence length="420" mass="45297">MDISSSSIRTDERAVRVWLTPGRIALYSAVMLTIGVLFVSLLVWNGILSTDPGTFRPGSGYMVFWSASHLMLHGSSWQAYDVPTFSRVLAGLFPTTGRYAFLPWLYPPSYLLVVAPFALLPYAISYPLFIALGIVLLGVAAWRVSGLAATPGATRVGWLALLACPGVFVTATYGQNAMLTAACAALAVYFVDRRPMLAGFLIGLLSVKPQLALLFPFVLIAARAWRAFAWAAAFAVAFTALGVATGGIESVRLFLQNAGALRSLIIEHGVPFWFASPTPFAAFRLAGLSPALAYAGQAGIAAISIAAACFVWHRNRDVRLRGAVLVIATLAVNPYVWHYELSWLCIPIACMIAIGSQNGWLRGEQSVVAAMWALPLYEFLNPWMKLPQIGPAVTSVALLMLLRRARLAGRGAHIDTVRAP</sequence>
<dbReference type="PATRIC" id="fig|292.27.peg.5345"/>
<feature type="transmembrane region" description="Helical" evidence="8">
    <location>
        <begin position="292"/>
        <end position="313"/>
    </location>
</feature>
<feature type="transmembrane region" description="Helical" evidence="8">
    <location>
        <begin position="157"/>
        <end position="190"/>
    </location>
</feature>
<keyword evidence="3" id="KW-0808">Transferase</keyword>
<evidence type="ECO:0000256" key="3">
    <source>
        <dbReference type="ARBA" id="ARBA00022679"/>
    </source>
</evidence>
<feature type="transmembrane region" description="Helical" evidence="8">
    <location>
        <begin position="227"/>
        <end position="248"/>
    </location>
</feature>
<dbReference type="InterPro" id="IPR018584">
    <property type="entry name" value="GT87"/>
</dbReference>
<evidence type="ECO:0000256" key="2">
    <source>
        <dbReference type="ARBA" id="ARBA00022475"/>
    </source>
</evidence>
<dbReference type="Pfam" id="PF09594">
    <property type="entry name" value="GT87"/>
    <property type="match status" value="1"/>
</dbReference>
<comment type="similarity">
    <text evidence="7">Belongs to the glycosyltransferase 87 family.</text>
</comment>
<evidence type="ECO:0000313" key="10">
    <source>
        <dbReference type="Proteomes" id="UP000036338"/>
    </source>
</evidence>
<evidence type="ECO:0000256" key="5">
    <source>
        <dbReference type="ARBA" id="ARBA00022989"/>
    </source>
</evidence>
<dbReference type="GO" id="GO:0016758">
    <property type="term" value="F:hexosyltransferase activity"/>
    <property type="evidence" value="ECO:0007669"/>
    <property type="project" value="InterPro"/>
</dbReference>
<keyword evidence="6 8" id="KW-0472">Membrane</keyword>
<keyword evidence="2" id="KW-1003">Cell membrane</keyword>
<dbReference type="EMBL" id="LDWR01000044">
    <property type="protein sequence ID" value="KML52157.1"/>
    <property type="molecule type" value="Genomic_DNA"/>
</dbReference>
<keyword evidence="5 8" id="KW-1133">Transmembrane helix</keyword>
<evidence type="ECO:0000256" key="6">
    <source>
        <dbReference type="ARBA" id="ARBA00023136"/>
    </source>
</evidence>
<dbReference type="GO" id="GO:0005886">
    <property type="term" value="C:plasma membrane"/>
    <property type="evidence" value="ECO:0007669"/>
    <property type="project" value="UniProtKB-SubCell"/>
</dbReference>
<proteinExistence type="inferred from homology"/>
<comment type="caution">
    <text evidence="9">The sequence shown here is derived from an EMBL/GenBank/DDBJ whole genome shotgun (WGS) entry which is preliminary data.</text>
</comment>
<dbReference type="RefSeq" id="WP_048249171.1">
    <property type="nucleotide sequence ID" value="NZ_LDWR01000044.1"/>
</dbReference>
<name>A0A0J5WL77_BURCE</name>
<feature type="transmembrane region" description="Helical" evidence="8">
    <location>
        <begin position="126"/>
        <end position="145"/>
    </location>
</feature>
<evidence type="ECO:0000256" key="1">
    <source>
        <dbReference type="ARBA" id="ARBA00004651"/>
    </source>
</evidence>
<accession>A0A0J5WL77</accession>
<protein>
    <recommendedName>
        <fullName evidence="11">DUF2029 domain-containing protein</fullName>
    </recommendedName>
</protein>
<evidence type="ECO:0008006" key="11">
    <source>
        <dbReference type="Google" id="ProtNLM"/>
    </source>
</evidence>
<evidence type="ECO:0000256" key="7">
    <source>
        <dbReference type="ARBA" id="ARBA00024033"/>
    </source>
</evidence>
<dbReference type="AlphaFoldDB" id="A0A0J5WL77"/>
<reference evidence="9 10" key="1">
    <citation type="submission" date="2015-05" db="EMBL/GenBank/DDBJ databases">
        <title>Draft genome of Burkholderia cepacia LK29.</title>
        <authorList>
            <person name="Chan X.Y."/>
        </authorList>
    </citation>
    <scope>NUCLEOTIDE SEQUENCE [LARGE SCALE GENOMIC DNA]</scope>
    <source>
        <strain evidence="9 10">LK29</strain>
    </source>
</reference>